<name>A0A841Y8Y1_9LIST</name>
<dbReference type="Pfam" id="PF04860">
    <property type="entry name" value="Phage_portal"/>
    <property type="match status" value="1"/>
</dbReference>
<protein>
    <submittedName>
        <fullName evidence="1">Phage portal protein</fullName>
    </submittedName>
</protein>
<accession>A0A841Y8Y1</accession>
<dbReference type="InterPro" id="IPR006944">
    <property type="entry name" value="Phage/GTA_portal"/>
</dbReference>
<dbReference type="EMBL" id="JAARPL010000010">
    <property type="protein sequence ID" value="MBC1373368.1"/>
    <property type="molecule type" value="Genomic_DNA"/>
</dbReference>
<dbReference type="RefSeq" id="WP_185377668.1">
    <property type="nucleotide sequence ID" value="NZ_JAARPL010000010.1"/>
</dbReference>
<sequence length="409" mass="45770">MFFKSRGETRDKVEVDSDTLQVLLSEAYGNNVSWSGIGALKNSDIFTAVQTIAGDFASSPVEVRVSGEASEDSDIQYLLNKSPNDYIDAWHFKFIIAANMLINNCAFVQIIRNSKGKPLALYFLRNSTVNIEQIQGEVCYSVTSDAWGKAKILEARDVLHFRMFTMDGFKAYSPLYALSKEISIQEGSKSFLDSFFRKGASFGGILTFEGAKLSPEDRRKHREEFNEGYAGARNAGGVVVLDSTMTLKQLEIPTEILRFLNSYTFSGAQIAKVFGLPLGKMGIETVNTSAEQANLEYLQTTLYPLFSSIGSEMEFKLIPHPERKYTDIGFNVDRLLEFDPQTKLKIITGLKKDGIITPNEARKKYGYKPVEDGDKLLVSLNNTTLTNLEDYQNEKARYLPVKGGENKDE</sequence>
<organism evidence="1 2">
    <name type="scientific">Listeria booriae</name>
    <dbReference type="NCBI Taxonomy" id="1552123"/>
    <lineage>
        <taxon>Bacteria</taxon>
        <taxon>Bacillati</taxon>
        <taxon>Bacillota</taxon>
        <taxon>Bacilli</taxon>
        <taxon>Bacillales</taxon>
        <taxon>Listeriaceae</taxon>
        <taxon>Listeria</taxon>
    </lineage>
</organism>
<reference evidence="1 2" key="1">
    <citation type="submission" date="2020-03" db="EMBL/GenBank/DDBJ databases">
        <title>Soil Listeria distribution.</title>
        <authorList>
            <person name="Liao J."/>
            <person name="Wiedmann M."/>
        </authorList>
    </citation>
    <scope>NUCLEOTIDE SEQUENCE [LARGE SCALE GENOMIC DNA]</scope>
    <source>
        <strain evidence="1 2">FSL L7-1681</strain>
    </source>
</reference>
<comment type="caution">
    <text evidence="1">The sequence shown here is derived from an EMBL/GenBank/DDBJ whole genome shotgun (WGS) entry which is preliminary data.</text>
</comment>
<gene>
    <name evidence="1" type="ORF">HB847_13395</name>
</gene>
<evidence type="ECO:0000313" key="1">
    <source>
        <dbReference type="EMBL" id="MBC1373368.1"/>
    </source>
</evidence>
<dbReference type="InterPro" id="IPR006427">
    <property type="entry name" value="Portal_HK97"/>
</dbReference>
<dbReference type="NCBIfam" id="TIGR01537">
    <property type="entry name" value="portal_HK97"/>
    <property type="match status" value="1"/>
</dbReference>
<evidence type="ECO:0000313" key="2">
    <source>
        <dbReference type="Proteomes" id="UP000591929"/>
    </source>
</evidence>
<dbReference type="AlphaFoldDB" id="A0A841Y8Y1"/>
<proteinExistence type="predicted"/>
<dbReference type="Proteomes" id="UP000591929">
    <property type="component" value="Unassembled WGS sequence"/>
</dbReference>